<keyword evidence="4" id="KW-1185">Reference proteome</keyword>
<gene>
    <name evidence="3" type="ORF">F3K02_21270</name>
</gene>
<evidence type="ECO:0000313" key="4">
    <source>
        <dbReference type="Proteomes" id="UP000545507"/>
    </source>
</evidence>
<feature type="region of interest" description="Disordered" evidence="1">
    <location>
        <begin position="1"/>
        <end position="23"/>
    </location>
</feature>
<evidence type="ECO:0000259" key="2">
    <source>
        <dbReference type="SMART" id="SM00953"/>
    </source>
</evidence>
<name>A0A7Y8H1D0_9BURK</name>
<reference evidence="3 4" key="1">
    <citation type="submission" date="2019-09" db="EMBL/GenBank/DDBJ databases">
        <title>Hydrogenophaga aromatica sp. nov., isolated from a para-xylene-degrading enrichment culture.</title>
        <authorList>
            <person name="Tancsics A."/>
            <person name="Banerjee S."/>
        </authorList>
    </citation>
    <scope>NUCLEOTIDE SEQUENCE [LARGE SCALE GENOMIC DNA]</scope>
    <source>
        <strain evidence="3 4">D2P1</strain>
    </source>
</reference>
<dbReference type="SMART" id="SM00953">
    <property type="entry name" value="RES"/>
    <property type="match status" value="1"/>
</dbReference>
<sequence length="235" mass="25515">MPRTPPSAQNQPAAAATGIPSFDTPAPPEGLQVTLVSVLAGVVLHRVHLDAYAADQFNRGVAGNARFSPIQDDGGNPIPTLYAGTTMACALMESVFHDVPHGLGFKTLDKAKLERQQHSTIEVLQQLELVDLGSVSLRKLGIQRKQLIDTEKDQYPITRQWAQAIYRQCPSAQGLVWVSRQDDHSKAFVIFGNRVASGTIRQTGESRDLLYAADAYSDVVDMASRIGVHLVDGNT</sequence>
<accession>A0A7Y8H1D0</accession>
<feature type="domain" description="RES" evidence="2">
    <location>
        <begin position="57"/>
        <end position="202"/>
    </location>
</feature>
<protein>
    <submittedName>
        <fullName evidence="3">RES family NAD+ phosphorylase</fullName>
    </submittedName>
</protein>
<dbReference type="AlphaFoldDB" id="A0A7Y8H1D0"/>
<dbReference type="InterPro" id="IPR014914">
    <property type="entry name" value="RES_dom"/>
</dbReference>
<proteinExistence type="predicted"/>
<evidence type="ECO:0000313" key="3">
    <source>
        <dbReference type="EMBL" id="NWF47763.1"/>
    </source>
</evidence>
<feature type="compositionally biased region" description="Low complexity" evidence="1">
    <location>
        <begin position="1"/>
        <end position="16"/>
    </location>
</feature>
<dbReference type="Pfam" id="PF08808">
    <property type="entry name" value="RES"/>
    <property type="match status" value="1"/>
</dbReference>
<comment type="caution">
    <text evidence="3">The sequence shown here is derived from an EMBL/GenBank/DDBJ whole genome shotgun (WGS) entry which is preliminary data.</text>
</comment>
<dbReference type="Proteomes" id="UP000545507">
    <property type="component" value="Unassembled WGS sequence"/>
</dbReference>
<dbReference type="RefSeq" id="WP_177137658.1">
    <property type="nucleotide sequence ID" value="NZ_VYGV01000023.1"/>
</dbReference>
<evidence type="ECO:0000256" key="1">
    <source>
        <dbReference type="SAM" id="MobiDB-lite"/>
    </source>
</evidence>
<dbReference type="EMBL" id="VYGV01000023">
    <property type="protein sequence ID" value="NWF47763.1"/>
    <property type="molecule type" value="Genomic_DNA"/>
</dbReference>
<organism evidence="3 4">
    <name type="scientific">Hydrogenophaga aromaticivorans</name>
    <dbReference type="NCBI Taxonomy" id="2610898"/>
    <lineage>
        <taxon>Bacteria</taxon>
        <taxon>Pseudomonadati</taxon>
        <taxon>Pseudomonadota</taxon>
        <taxon>Betaproteobacteria</taxon>
        <taxon>Burkholderiales</taxon>
        <taxon>Comamonadaceae</taxon>
        <taxon>Hydrogenophaga</taxon>
    </lineage>
</organism>